<evidence type="ECO:0000313" key="1">
    <source>
        <dbReference type="EMBL" id="GGK26628.1"/>
    </source>
</evidence>
<keyword evidence="2" id="KW-1185">Reference proteome</keyword>
<comment type="caution">
    <text evidence="1">The sequence shown here is derived from an EMBL/GenBank/DDBJ whole genome shotgun (WGS) entry which is preliminary data.</text>
</comment>
<dbReference type="AlphaFoldDB" id="A0A8J3FGY4"/>
<reference evidence="1" key="2">
    <citation type="submission" date="2020-09" db="EMBL/GenBank/DDBJ databases">
        <authorList>
            <person name="Sun Q."/>
            <person name="Ohkuma M."/>
        </authorList>
    </citation>
    <scope>NUCLEOTIDE SEQUENCE</scope>
    <source>
        <strain evidence="1">JCM 3091</strain>
    </source>
</reference>
<gene>
    <name evidence="1" type="ORF">GCM10010124_19130</name>
</gene>
<proteinExistence type="predicted"/>
<evidence type="ECO:0000313" key="2">
    <source>
        <dbReference type="Proteomes" id="UP000662200"/>
    </source>
</evidence>
<name>A0A8J3FGY4_9ACTN</name>
<dbReference type="EMBL" id="BMQC01000005">
    <property type="protein sequence ID" value="GGK26628.1"/>
    <property type="molecule type" value="Genomic_DNA"/>
</dbReference>
<reference evidence="1" key="1">
    <citation type="journal article" date="2014" name="Int. J. Syst. Evol. Microbiol.">
        <title>Complete genome sequence of Corynebacterium casei LMG S-19264T (=DSM 44701T), isolated from a smear-ripened cheese.</title>
        <authorList>
            <consortium name="US DOE Joint Genome Institute (JGI-PGF)"/>
            <person name="Walter F."/>
            <person name="Albersmeier A."/>
            <person name="Kalinowski J."/>
            <person name="Ruckert C."/>
        </authorList>
    </citation>
    <scope>NUCLEOTIDE SEQUENCE</scope>
    <source>
        <strain evidence="1">JCM 3091</strain>
    </source>
</reference>
<accession>A0A8J3FGY4</accession>
<dbReference type="Proteomes" id="UP000662200">
    <property type="component" value="Unassembled WGS sequence"/>
</dbReference>
<dbReference type="RefSeq" id="WP_189113861.1">
    <property type="nucleotide sequence ID" value="NZ_BMQC01000005.1"/>
</dbReference>
<sequence length="65" mass="6954">MADEEMYCAVCETEMLFAAAPTGDEDCPELLCAGCGSAILIASVVVWGLPENRAPWSAPHQRRVA</sequence>
<organism evidence="1 2">
    <name type="scientific">Pilimelia terevasa</name>
    <dbReference type="NCBI Taxonomy" id="53372"/>
    <lineage>
        <taxon>Bacteria</taxon>
        <taxon>Bacillati</taxon>
        <taxon>Actinomycetota</taxon>
        <taxon>Actinomycetes</taxon>
        <taxon>Micromonosporales</taxon>
        <taxon>Micromonosporaceae</taxon>
        <taxon>Pilimelia</taxon>
    </lineage>
</organism>
<protein>
    <submittedName>
        <fullName evidence="1">Uncharacterized protein</fullName>
    </submittedName>
</protein>